<dbReference type="Gene3D" id="3.30.450.20">
    <property type="entry name" value="PAS domain"/>
    <property type="match status" value="1"/>
</dbReference>
<dbReference type="PANTHER" id="PTHR24421:SF10">
    <property type="entry name" value="NITRATE_NITRITE SENSOR PROTEIN NARQ"/>
    <property type="match status" value="1"/>
</dbReference>
<feature type="coiled-coil region" evidence="9">
    <location>
        <begin position="10"/>
        <end position="37"/>
    </location>
</feature>
<dbReference type="NCBIfam" id="TIGR00229">
    <property type="entry name" value="sensory_box"/>
    <property type="match status" value="1"/>
</dbReference>
<dbReference type="SMART" id="SM00387">
    <property type="entry name" value="HATPase_c"/>
    <property type="match status" value="1"/>
</dbReference>
<evidence type="ECO:0000259" key="10">
    <source>
        <dbReference type="PROSITE" id="PS50109"/>
    </source>
</evidence>
<evidence type="ECO:0000256" key="1">
    <source>
        <dbReference type="ARBA" id="ARBA00000085"/>
    </source>
</evidence>
<evidence type="ECO:0000256" key="2">
    <source>
        <dbReference type="ARBA" id="ARBA00012438"/>
    </source>
</evidence>
<keyword evidence="6" id="KW-0418">Kinase</keyword>
<keyword evidence="7" id="KW-0067">ATP-binding</keyword>
<dbReference type="InterPro" id="IPR000014">
    <property type="entry name" value="PAS"/>
</dbReference>
<accession>A0ABQ6TPI1</accession>
<dbReference type="SMART" id="SM00091">
    <property type="entry name" value="PAS"/>
    <property type="match status" value="1"/>
</dbReference>
<dbReference type="InterPro" id="IPR035965">
    <property type="entry name" value="PAS-like_dom_sf"/>
</dbReference>
<evidence type="ECO:0000256" key="3">
    <source>
        <dbReference type="ARBA" id="ARBA00022553"/>
    </source>
</evidence>
<evidence type="ECO:0000313" key="11">
    <source>
        <dbReference type="EMBL" id="KAB0670440.1"/>
    </source>
</evidence>
<dbReference type="EC" id="2.7.13.3" evidence="2"/>
<comment type="caution">
    <text evidence="11">The sequence shown here is derived from an EMBL/GenBank/DDBJ whole genome shotgun (WGS) entry which is preliminary data.</text>
</comment>
<comment type="catalytic activity">
    <reaction evidence="1">
        <text>ATP + protein L-histidine = ADP + protein N-phospho-L-histidine.</text>
        <dbReference type="EC" id="2.7.13.3"/>
    </reaction>
</comment>
<keyword evidence="3" id="KW-0597">Phosphoprotein</keyword>
<reference evidence="11 12" key="1">
    <citation type="journal article" date="2020" name="Microorganisms">
        <title>Description of Three Novel Members in the Family Geobacteraceae, Oryzomonas japonicum gen. nov., sp. nov., Oryzomonas sagensis sp. nov., and Oryzomonas ruber sp. nov.</title>
        <authorList>
            <person name="Xu Z."/>
            <person name="Masuda Y."/>
            <person name="Hayakawa C."/>
            <person name="Ushijima N."/>
            <person name="Kawano K."/>
            <person name="Shiratori Y."/>
            <person name="Senoo K."/>
            <person name="Itoh H."/>
        </authorList>
    </citation>
    <scope>NUCLEOTIDE SEQUENCE [LARGE SCALE GENOMIC DNA]</scope>
    <source>
        <strain evidence="11 12">Red100</strain>
    </source>
</reference>
<evidence type="ECO:0000256" key="4">
    <source>
        <dbReference type="ARBA" id="ARBA00022679"/>
    </source>
</evidence>
<dbReference type="Gene3D" id="3.30.565.10">
    <property type="entry name" value="Histidine kinase-like ATPase, C-terminal domain"/>
    <property type="match status" value="1"/>
</dbReference>
<dbReference type="PANTHER" id="PTHR24421">
    <property type="entry name" value="NITRATE/NITRITE SENSOR PROTEIN NARX-RELATED"/>
    <property type="match status" value="1"/>
</dbReference>
<evidence type="ECO:0000313" key="12">
    <source>
        <dbReference type="Proteomes" id="UP000798046"/>
    </source>
</evidence>
<protein>
    <recommendedName>
        <fullName evidence="2">histidine kinase</fullName>
        <ecNumber evidence="2">2.7.13.3</ecNumber>
    </recommendedName>
</protein>
<dbReference type="InterPro" id="IPR036890">
    <property type="entry name" value="HATPase_C_sf"/>
</dbReference>
<dbReference type="SUPFAM" id="SSF55874">
    <property type="entry name" value="ATPase domain of HSP90 chaperone/DNA topoisomerase II/histidine kinase"/>
    <property type="match status" value="1"/>
</dbReference>
<dbReference type="InterPro" id="IPR011712">
    <property type="entry name" value="Sig_transdc_His_kin_sub3_dim/P"/>
</dbReference>
<sequence length="419" mass="47001">MWWLELEAQRNELEMRNAELLRSVNETEKVLQEYKELFDLAPVGGVILGPDGCIRTVNRAGAKILGSGPSELVGLRLEQFVPDAARQLYLDFAGKLLGERRQADCEVELVKEGNCSVIRFEGGSSTSGDECLVAMIDITDQRAPDEWVGRPTGNPESRMQALAEELARTKQECSREASRHKKWEETLKDSLMRQRILASHLVTIREEERASVAREIHDELGQMLASLQLNVSLIALEYRDHKQLVARAKQMEQLVSSSIMTVQRISAGLRPVMLDLLGLADAMEWQAQEFRKMSGIPCTINMQPMEKKLDRNLSTAIFRIFQEALTNVVRHSGATRIQADLAVRKGWLTLAVRDDGRGITEEEKKAHFSLGIAGMRERAEAFGGKLRICGSLHRGTILFARVPLGRKEERNAHEDSCSG</sequence>
<dbReference type="InterPro" id="IPR003594">
    <property type="entry name" value="HATPase_dom"/>
</dbReference>
<dbReference type="Proteomes" id="UP000798046">
    <property type="component" value="Unassembled WGS sequence"/>
</dbReference>
<dbReference type="Pfam" id="PF07730">
    <property type="entry name" value="HisKA_3"/>
    <property type="match status" value="1"/>
</dbReference>
<dbReference type="InterPro" id="IPR005467">
    <property type="entry name" value="His_kinase_dom"/>
</dbReference>
<keyword evidence="12" id="KW-1185">Reference proteome</keyword>
<evidence type="ECO:0000256" key="5">
    <source>
        <dbReference type="ARBA" id="ARBA00022741"/>
    </source>
</evidence>
<gene>
    <name evidence="11" type="ORF">F6V30_09840</name>
</gene>
<dbReference type="Pfam" id="PF02518">
    <property type="entry name" value="HATPase_c"/>
    <property type="match status" value="1"/>
</dbReference>
<evidence type="ECO:0000256" key="9">
    <source>
        <dbReference type="SAM" id="Coils"/>
    </source>
</evidence>
<keyword evidence="5" id="KW-0547">Nucleotide-binding</keyword>
<name>A0ABQ6TPI1_9BACT</name>
<keyword evidence="8" id="KW-0902">Two-component regulatory system</keyword>
<dbReference type="Gene3D" id="1.20.5.1930">
    <property type="match status" value="1"/>
</dbReference>
<dbReference type="SUPFAM" id="SSF55785">
    <property type="entry name" value="PYP-like sensor domain (PAS domain)"/>
    <property type="match status" value="1"/>
</dbReference>
<organism evidence="11 12">
    <name type="scientific">Oryzomonas sagensis</name>
    <dbReference type="NCBI Taxonomy" id="2603857"/>
    <lineage>
        <taxon>Bacteria</taxon>
        <taxon>Pseudomonadati</taxon>
        <taxon>Thermodesulfobacteriota</taxon>
        <taxon>Desulfuromonadia</taxon>
        <taxon>Geobacterales</taxon>
        <taxon>Geobacteraceae</taxon>
        <taxon>Oryzomonas</taxon>
    </lineage>
</organism>
<dbReference type="CDD" id="cd00130">
    <property type="entry name" value="PAS"/>
    <property type="match status" value="1"/>
</dbReference>
<dbReference type="EMBL" id="VZRA01000002">
    <property type="protein sequence ID" value="KAB0670440.1"/>
    <property type="molecule type" value="Genomic_DNA"/>
</dbReference>
<dbReference type="RefSeq" id="WP_151156801.1">
    <property type="nucleotide sequence ID" value="NZ_VZRA01000002.1"/>
</dbReference>
<proteinExistence type="predicted"/>
<keyword evidence="4" id="KW-0808">Transferase</keyword>
<feature type="domain" description="Histidine kinase" evidence="10">
    <location>
        <begin position="211"/>
        <end position="406"/>
    </location>
</feature>
<dbReference type="InterPro" id="IPR050482">
    <property type="entry name" value="Sensor_HK_TwoCompSys"/>
</dbReference>
<keyword evidence="9" id="KW-0175">Coiled coil</keyword>
<dbReference type="Pfam" id="PF08448">
    <property type="entry name" value="PAS_4"/>
    <property type="match status" value="1"/>
</dbReference>
<dbReference type="CDD" id="cd16917">
    <property type="entry name" value="HATPase_UhpB-NarQ-NarX-like"/>
    <property type="match status" value="1"/>
</dbReference>
<dbReference type="PROSITE" id="PS50109">
    <property type="entry name" value="HIS_KIN"/>
    <property type="match status" value="1"/>
</dbReference>
<evidence type="ECO:0000256" key="8">
    <source>
        <dbReference type="ARBA" id="ARBA00023012"/>
    </source>
</evidence>
<evidence type="ECO:0000256" key="7">
    <source>
        <dbReference type="ARBA" id="ARBA00022840"/>
    </source>
</evidence>
<dbReference type="InterPro" id="IPR013656">
    <property type="entry name" value="PAS_4"/>
</dbReference>
<evidence type="ECO:0000256" key="6">
    <source>
        <dbReference type="ARBA" id="ARBA00022777"/>
    </source>
</evidence>